<dbReference type="SMART" id="SM01274">
    <property type="entry name" value="malic"/>
    <property type="match status" value="1"/>
</dbReference>
<accession>A0AAW1JCE3</accession>
<feature type="binding site" evidence="7">
    <location>
        <position position="325"/>
    </location>
    <ligand>
        <name>a divalent metal cation</name>
        <dbReference type="ChEBI" id="CHEBI:60240"/>
    </ligand>
</feature>
<dbReference type="PROSITE" id="PS00331">
    <property type="entry name" value="MALIC_ENZYMES"/>
    <property type="match status" value="1"/>
</dbReference>
<dbReference type="Pfam" id="PF03949">
    <property type="entry name" value="Malic_M"/>
    <property type="match status" value="1"/>
</dbReference>
<dbReference type="SUPFAM" id="SSF51735">
    <property type="entry name" value="NAD(P)-binding Rossmann-fold domains"/>
    <property type="match status" value="1"/>
</dbReference>
<dbReference type="GO" id="GO:0004473">
    <property type="term" value="F:malate dehydrogenase (decarboxylating) (NADP+) activity"/>
    <property type="evidence" value="ECO:0007669"/>
    <property type="project" value="TreeGrafter"/>
</dbReference>
<evidence type="ECO:0000256" key="4">
    <source>
        <dbReference type="ARBA" id="ARBA00023002"/>
    </source>
</evidence>
<dbReference type="InterPro" id="IPR036291">
    <property type="entry name" value="NAD(P)-bd_dom_sf"/>
</dbReference>
<proteinExistence type="inferred from homology"/>
<dbReference type="Gene3D" id="3.40.50.10380">
    <property type="entry name" value="Malic enzyme, N-terminal domain"/>
    <property type="match status" value="1"/>
</dbReference>
<dbReference type="Proteomes" id="UP001458880">
    <property type="component" value="Unassembled WGS sequence"/>
</dbReference>
<gene>
    <name evidence="11" type="ORF">QE152_g30870</name>
</gene>
<comment type="caution">
    <text evidence="11">The sequence shown here is derived from an EMBL/GenBank/DDBJ whole genome shotgun (WGS) entry which is preliminary data.</text>
</comment>
<evidence type="ECO:0000259" key="10">
    <source>
        <dbReference type="SMART" id="SM01274"/>
    </source>
</evidence>
<dbReference type="PIRSF" id="PIRSF000106">
    <property type="entry name" value="ME"/>
    <property type="match status" value="1"/>
</dbReference>
<dbReference type="GO" id="GO:0051287">
    <property type="term" value="F:NAD binding"/>
    <property type="evidence" value="ECO:0007669"/>
    <property type="project" value="InterPro"/>
</dbReference>
<dbReference type="InterPro" id="IPR001891">
    <property type="entry name" value="Malic_OxRdtase"/>
</dbReference>
<feature type="binding site" evidence="6">
    <location>
        <position position="234"/>
    </location>
    <ligand>
        <name>(S)-malate</name>
        <dbReference type="ChEBI" id="CHEBI:15589"/>
    </ligand>
</feature>
<reference evidence="11 12" key="1">
    <citation type="journal article" date="2024" name="BMC Genomics">
        <title>De novo assembly and annotation of Popillia japonica's genome with initial clues to its potential as an invasive pest.</title>
        <authorList>
            <person name="Cucini C."/>
            <person name="Boschi S."/>
            <person name="Funari R."/>
            <person name="Cardaioli E."/>
            <person name="Iannotti N."/>
            <person name="Marturano G."/>
            <person name="Paoli F."/>
            <person name="Bruttini M."/>
            <person name="Carapelli A."/>
            <person name="Frati F."/>
            <person name="Nardi F."/>
        </authorList>
    </citation>
    <scope>NUCLEOTIDE SEQUENCE [LARGE SCALE GENOMIC DNA]</scope>
    <source>
        <strain evidence="11">DMR45628</strain>
    </source>
</reference>
<dbReference type="AlphaFoldDB" id="A0AAW1JCE3"/>
<name>A0AAW1JCE3_POPJA</name>
<dbReference type="InterPro" id="IPR012301">
    <property type="entry name" value="Malic_N_dom"/>
</dbReference>
<dbReference type="InterPro" id="IPR012302">
    <property type="entry name" value="Malic_NAD-bd"/>
</dbReference>
<dbReference type="SUPFAM" id="SSF53223">
    <property type="entry name" value="Aminoacid dehydrogenase-like, N-terminal domain"/>
    <property type="match status" value="1"/>
</dbReference>
<dbReference type="EMBL" id="JASPKY010000424">
    <property type="protein sequence ID" value="KAK9701013.1"/>
    <property type="molecule type" value="Genomic_DNA"/>
</dbReference>
<dbReference type="CDD" id="cd05312">
    <property type="entry name" value="NAD_bind_1_malic_enz"/>
    <property type="match status" value="1"/>
</dbReference>
<dbReference type="NCBIfam" id="NF010052">
    <property type="entry name" value="PRK13529.1"/>
    <property type="match status" value="1"/>
</dbReference>
<evidence type="ECO:0000256" key="8">
    <source>
        <dbReference type="RuleBase" id="RU003426"/>
    </source>
</evidence>
<feature type="active site" description="Proton acceptor" evidence="5">
    <location>
        <position position="252"/>
    </location>
</feature>
<keyword evidence="12" id="KW-1185">Reference proteome</keyword>
<dbReference type="Gene3D" id="3.40.50.720">
    <property type="entry name" value="NAD(P)-binding Rossmann-like Domain"/>
    <property type="match status" value="1"/>
</dbReference>
<feature type="binding site" evidence="7">
    <location>
        <position position="348"/>
    </location>
    <ligand>
        <name>a divalent metal cation</name>
        <dbReference type="ChEBI" id="CHEBI:60240"/>
    </ligand>
</feature>
<evidence type="ECO:0000256" key="3">
    <source>
        <dbReference type="ARBA" id="ARBA00022723"/>
    </source>
</evidence>
<comment type="similarity">
    <text evidence="2 8">Belongs to the malic enzymes family.</text>
</comment>
<dbReference type="InterPro" id="IPR046346">
    <property type="entry name" value="Aminoacid_DH-like_N_sf"/>
</dbReference>
<evidence type="ECO:0000256" key="1">
    <source>
        <dbReference type="ARBA" id="ARBA00001936"/>
    </source>
</evidence>
<evidence type="ECO:0000256" key="5">
    <source>
        <dbReference type="PIRSR" id="PIRSR000106-1"/>
    </source>
</evidence>
<dbReference type="FunFam" id="3.40.50.720:FF:000060">
    <property type="entry name" value="Malic enzyme"/>
    <property type="match status" value="1"/>
</dbReference>
<dbReference type="SMART" id="SM00919">
    <property type="entry name" value="Malic_M"/>
    <property type="match status" value="1"/>
</dbReference>
<dbReference type="GO" id="GO:0005739">
    <property type="term" value="C:mitochondrion"/>
    <property type="evidence" value="ECO:0007669"/>
    <property type="project" value="TreeGrafter"/>
</dbReference>
<dbReference type="FunFam" id="3.40.50.10380:FF:000004">
    <property type="entry name" value="Malic enzyme"/>
    <property type="match status" value="1"/>
</dbReference>
<evidence type="ECO:0000256" key="6">
    <source>
        <dbReference type="PIRSR" id="PIRSR000106-2"/>
    </source>
</evidence>
<feature type="active site" description="Proton donor" evidence="5">
    <location>
        <position position="181"/>
    </location>
</feature>
<sequence>MDLKTSGKYIPQLLACASIKLFRTIYENDKLSDSQSNAQRIAARLNTDPSEGRFQNCNEEETIHTNLKIMSSVERDRLAQRGVGDHVMPCRTAGLDRLRDPNLNKGLAFTIEERQTLGIHGLLPPCVKTQEEQMQQCKACLDRLEDKLDKHIYIMGLYDRNQKLFFRFVEEYIFDVLPLIYTPVVGLACQKYGLIYRRPRGLFITIHDKGHIYDVLKNWPEPDVRAIVVTDGERILGLGDLGACGMGIPVGKLSLYTGLAGVKPHYCLPITLDVGTNNEAFLEDPLYIGLRQRRVRGEEYDAFIEEFMQAVVKRFGQSTLIQFEDFANQNAFRLLSKYRDSYCTFNDDIQGTASVALAGLLTAVRRITKQKLSDLDIVFQGAGEASLGIANLCVIAMQAEGATEEQALSKIWMVDSKGLIVVNRPSGGLTEHKLRFAQKHTPIDHLIDVVKTVKPGILIGAAAIAGAFTKEIIEEMACNYDRPIIFALSNPTYKAECTAEEAYKYSDGRVIFASGSPFPPVTINGKTYVTGQGNNAYIFPGIGLAAICTGMKTIPEEVFLIVAEALTDYVAKEDLEKGSIYPPLSAIMGVSVKIAIKIVEYAYRTGIATVFPQPENIEEFIRAHMYDTSYEPAVPPRYPYPSNKL</sequence>
<feature type="domain" description="Malic enzyme NAD-binding" evidence="9">
    <location>
        <begin position="349"/>
        <end position="603"/>
    </location>
</feature>
<feature type="binding site" evidence="7">
    <location>
        <position position="324"/>
    </location>
    <ligand>
        <name>a divalent metal cation</name>
        <dbReference type="ChEBI" id="CHEBI:60240"/>
    </ligand>
</feature>
<dbReference type="PANTHER" id="PTHR23406">
    <property type="entry name" value="MALIC ENZYME-RELATED"/>
    <property type="match status" value="1"/>
</dbReference>
<organism evidence="11 12">
    <name type="scientific">Popillia japonica</name>
    <name type="common">Japanese beetle</name>
    <dbReference type="NCBI Taxonomy" id="7064"/>
    <lineage>
        <taxon>Eukaryota</taxon>
        <taxon>Metazoa</taxon>
        <taxon>Ecdysozoa</taxon>
        <taxon>Arthropoda</taxon>
        <taxon>Hexapoda</taxon>
        <taxon>Insecta</taxon>
        <taxon>Pterygota</taxon>
        <taxon>Neoptera</taxon>
        <taxon>Endopterygota</taxon>
        <taxon>Coleoptera</taxon>
        <taxon>Polyphaga</taxon>
        <taxon>Scarabaeiformia</taxon>
        <taxon>Scarabaeidae</taxon>
        <taxon>Rutelinae</taxon>
        <taxon>Popillia</taxon>
    </lineage>
</organism>
<comment type="cofactor">
    <cofactor evidence="1">
        <name>Mn(2+)</name>
        <dbReference type="ChEBI" id="CHEBI:29035"/>
    </cofactor>
</comment>
<comment type="cofactor">
    <cofactor evidence="7">
        <name>Mg(2+)</name>
        <dbReference type="ChEBI" id="CHEBI:18420"/>
    </cofactor>
    <cofactor evidence="7">
        <name>Mn(2+)</name>
        <dbReference type="ChEBI" id="CHEBI:29035"/>
    </cofactor>
    <text evidence="7">Divalent metal cations. Prefers magnesium or manganese.</text>
</comment>
<dbReference type="Pfam" id="PF00390">
    <property type="entry name" value="malic"/>
    <property type="match status" value="1"/>
</dbReference>
<feature type="binding site" evidence="6">
    <location>
        <position position="534"/>
    </location>
    <ligand>
        <name>(S)-malate</name>
        <dbReference type="ChEBI" id="CHEBI:15589"/>
    </ligand>
</feature>
<dbReference type="GO" id="GO:0046872">
    <property type="term" value="F:metal ion binding"/>
    <property type="evidence" value="ECO:0007669"/>
    <property type="project" value="UniProtKB-KW"/>
</dbReference>
<dbReference type="GO" id="GO:0006108">
    <property type="term" value="P:malate metabolic process"/>
    <property type="evidence" value="ECO:0007669"/>
    <property type="project" value="TreeGrafter"/>
</dbReference>
<keyword evidence="3 7" id="KW-0479">Metal-binding</keyword>
<dbReference type="PRINTS" id="PR00072">
    <property type="entry name" value="MALOXRDTASE"/>
</dbReference>
<evidence type="ECO:0000313" key="11">
    <source>
        <dbReference type="EMBL" id="KAK9701013.1"/>
    </source>
</evidence>
<feature type="binding site" evidence="6">
    <location>
        <position position="490"/>
    </location>
    <ligand>
        <name>(S)-malate</name>
        <dbReference type="ChEBI" id="CHEBI:15589"/>
    </ligand>
</feature>
<protein>
    <recommendedName>
        <fullName evidence="8">Malic enzyme</fullName>
    </recommendedName>
</protein>
<dbReference type="PANTHER" id="PTHR23406:SF90">
    <property type="entry name" value="MALIC ENZYME-RELATED"/>
    <property type="match status" value="1"/>
</dbReference>
<evidence type="ECO:0000259" key="9">
    <source>
        <dbReference type="SMART" id="SM00919"/>
    </source>
</evidence>
<keyword evidence="4 8" id="KW-0560">Oxidoreductase</keyword>
<feature type="domain" description="Malic enzyme N-terminal" evidence="10">
    <location>
        <begin position="158"/>
        <end position="339"/>
    </location>
</feature>
<evidence type="ECO:0000256" key="7">
    <source>
        <dbReference type="PIRSR" id="PIRSR000106-3"/>
    </source>
</evidence>
<evidence type="ECO:0000256" key="2">
    <source>
        <dbReference type="ARBA" id="ARBA00008785"/>
    </source>
</evidence>
<dbReference type="InterPro" id="IPR037062">
    <property type="entry name" value="Malic_N_dom_sf"/>
</dbReference>
<dbReference type="InterPro" id="IPR015884">
    <property type="entry name" value="Malic_enzyme_CS"/>
</dbReference>
<evidence type="ECO:0000313" key="12">
    <source>
        <dbReference type="Proteomes" id="UP001458880"/>
    </source>
</evidence>